<sequence length="228" mass="24818">MTLESGDQVTVLTFETDRAPYLVKSAKGDPTLEVPYRSGSGTRSARRAELLRMLAPTISLPATTVLSARSSMTLVEWTGREPRIDCSGQVELFVEHLTDRTAMIPNHLMSGILRGREIDLQLHLTASSSAWWGTEPPPPDPRPGVSSTKDGLLITAPGSGSISFRPQDSPDAGGFPEWITEETLDLEIQLAVTGTSRMIHMKTAMRREPTTISTGAAGTETRVSWLMK</sequence>
<dbReference type="RefSeq" id="WP_184823676.1">
    <property type="nucleotide sequence ID" value="NZ_JACHMM010000001.1"/>
</dbReference>
<dbReference type="Proteomes" id="UP000542813">
    <property type="component" value="Unassembled WGS sequence"/>
</dbReference>
<gene>
    <name evidence="1" type="ORF">HD601_003364</name>
</gene>
<comment type="caution">
    <text evidence="1">The sequence shown here is derived from an EMBL/GenBank/DDBJ whole genome shotgun (WGS) entry which is preliminary data.</text>
</comment>
<dbReference type="AlphaFoldDB" id="A0A7W9LM48"/>
<proteinExistence type="predicted"/>
<evidence type="ECO:0000313" key="2">
    <source>
        <dbReference type="Proteomes" id="UP000542813"/>
    </source>
</evidence>
<protein>
    <submittedName>
        <fullName evidence="1">Uncharacterized protein</fullName>
    </submittedName>
</protein>
<accession>A0A7W9LM48</accession>
<reference evidence="1 2" key="1">
    <citation type="submission" date="2020-08" db="EMBL/GenBank/DDBJ databases">
        <title>Sequencing the genomes of 1000 actinobacteria strains.</title>
        <authorList>
            <person name="Klenk H.-P."/>
        </authorList>
    </citation>
    <scope>NUCLEOTIDE SEQUENCE [LARGE SCALE GENOMIC DNA]</scope>
    <source>
        <strain evidence="1 2">DSM 102122</strain>
    </source>
</reference>
<organism evidence="1 2">
    <name type="scientific">Jiangella mangrovi</name>
    <dbReference type="NCBI Taxonomy" id="1524084"/>
    <lineage>
        <taxon>Bacteria</taxon>
        <taxon>Bacillati</taxon>
        <taxon>Actinomycetota</taxon>
        <taxon>Actinomycetes</taxon>
        <taxon>Jiangellales</taxon>
        <taxon>Jiangellaceae</taxon>
        <taxon>Jiangella</taxon>
    </lineage>
</organism>
<keyword evidence="2" id="KW-1185">Reference proteome</keyword>
<evidence type="ECO:0000313" key="1">
    <source>
        <dbReference type="EMBL" id="MBB5788789.1"/>
    </source>
</evidence>
<dbReference type="EMBL" id="JACHMM010000001">
    <property type="protein sequence ID" value="MBB5788789.1"/>
    <property type="molecule type" value="Genomic_DNA"/>
</dbReference>
<name>A0A7W9LM48_9ACTN</name>